<evidence type="ECO:0000313" key="3">
    <source>
        <dbReference type="EMBL" id="SUZ10106.1"/>
    </source>
</evidence>
<reference evidence="3" key="3">
    <citation type="submission" date="2018-07" db="EMBL/GenBank/DDBJ databases">
        <authorList>
            <person name="Quirk P.G."/>
            <person name="Krulwich T.A."/>
        </authorList>
    </citation>
    <scope>NUCLEOTIDE SEQUENCE</scope>
    <source>
        <strain evidence="3">96224</strain>
    </source>
</reference>
<dbReference type="HOGENOM" id="CLU_029630_0_1_1"/>
<protein>
    <submittedName>
        <fullName evidence="3">Bgt-3753</fullName>
    </submittedName>
</protein>
<dbReference type="Pfam" id="PF13668">
    <property type="entry name" value="Ferritin_2"/>
    <property type="match status" value="1"/>
</dbReference>
<name>A0A061HJG8_BLUGR</name>
<feature type="signal peptide" evidence="1">
    <location>
        <begin position="1"/>
        <end position="21"/>
    </location>
</feature>
<dbReference type="Proteomes" id="UP000053110">
    <property type="component" value="Unassembled WGS sequence"/>
</dbReference>
<evidence type="ECO:0000313" key="4">
    <source>
        <dbReference type="Proteomes" id="UP000053110"/>
    </source>
</evidence>
<dbReference type="OrthoDB" id="1001765at2759"/>
<organism evidence="3">
    <name type="scientific">Blumeria graminis f. sp. tritici 96224</name>
    <dbReference type="NCBI Taxonomy" id="1268274"/>
    <lineage>
        <taxon>Eukaryota</taxon>
        <taxon>Fungi</taxon>
        <taxon>Dikarya</taxon>
        <taxon>Ascomycota</taxon>
        <taxon>Pezizomycotina</taxon>
        <taxon>Leotiomycetes</taxon>
        <taxon>Erysiphales</taxon>
        <taxon>Erysiphaceae</taxon>
        <taxon>Blumeria</taxon>
    </lineage>
</organism>
<evidence type="ECO:0000313" key="2">
    <source>
        <dbReference type="EMBL" id="EPQ65099.1"/>
    </source>
</evidence>
<dbReference type="PANTHER" id="PTHR31694">
    <property type="entry name" value="DESICCATION-LIKE PROTEIN"/>
    <property type="match status" value="1"/>
</dbReference>
<dbReference type="AlphaFoldDB" id="A0A061HJG8"/>
<dbReference type="CDD" id="cd00657">
    <property type="entry name" value="Ferritin_like"/>
    <property type="match status" value="1"/>
</dbReference>
<reference evidence="2" key="2">
    <citation type="submission" date="2013-01" db="EMBL/GenBank/DDBJ databases">
        <title>The wheat powdery mildew genome reveals unique evolution of an obligate biotroph.</title>
        <authorList>
            <person name="Oberhaensli S."/>
            <person name="Wicker T."/>
            <person name="Keller B."/>
        </authorList>
    </citation>
    <scope>NUCLEOTIDE SEQUENCE</scope>
    <source>
        <strain evidence="2">96224</strain>
    </source>
</reference>
<dbReference type="PANTHER" id="PTHR31694:SF8">
    <property type="entry name" value="STRESS RESPONSE PROTEIN RDS1P"/>
    <property type="match status" value="1"/>
</dbReference>
<dbReference type="InterPro" id="IPR009078">
    <property type="entry name" value="Ferritin-like_SF"/>
</dbReference>
<dbReference type="InterPro" id="IPR052965">
    <property type="entry name" value="Pigment-catalase-like"/>
</dbReference>
<dbReference type="SUPFAM" id="SSF47240">
    <property type="entry name" value="Ferritin-like"/>
    <property type="match status" value="1"/>
</dbReference>
<accession>A0A061HJG8</accession>
<reference evidence="4" key="1">
    <citation type="journal article" date="2013" name="Nat. Genet.">
        <title>The wheat powdery mildew genome shows the unique evolution of an obligate biotroph.</title>
        <authorList>
            <person name="Wicker T."/>
            <person name="Oberhaensli S."/>
            <person name="Parlange F."/>
            <person name="Buchmann J.P."/>
            <person name="Shatalina M."/>
            <person name="Roffler S."/>
            <person name="Ben-David R."/>
            <person name="Dolezel J."/>
            <person name="Simkova H."/>
            <person name="Schulze-Lefert P."/>
            <person name="Spanu P.D."/>
            <person name="Bruggmann R."/>
            <person name="Amselem J."/>
            <person name="Quesneville H."/>
            <person name="Ver Loren van Themaat E."/>
            <person name="Paape T."/>
            <person name="Shimizu K.K."/>
            <person name="Keller B."/>
        </authorList>
    </citation>
    <scope>NUCLEOTIDE SEQUENCE [LARGE SCALE GENOMIC DNA]</scope>
    <source>
        <strain evidence="4">96224</strain>
    </source>
</reference>
<keyword evidence="1" id="KW-0732">Signal</keyword>
<sequence length="329" mass="33834">MQKFMQIASLTAVALVGITSAIPALPQLSPQALRAYEAGQQVRRSLLESRQNPQTGLPDGLTDVDILEFALTLENLEASFYQQGFARFPDSDFAALGLNQADILNLKSISTIEATHVTTLSAAIAGTGAAPVQPCIYDFKFSDAASMVSTASILESVGVSAYLAAAPLVKSPAILTVAAEIVTVEARHQTFIRTASKAVAIPGPFDTPLGIRGVFSIAATFIKSCPSGSSLAITPFPPLTMSPSQAPGKMVGGSEVRMDSSAAANAVSCAFVNGGQPGGAAFAPFKNGACVLPMGLNGITYVHLANSIPKDGVLSDAIVLAGPLVVVID</sequence>
<evidence type="ECO:0000256" key="1">
    <source>
        <dbReference type="SAM" id="SignalP"/>
    </source>
</evidence>
<dbReference type="EMBL" id="UIGY01000072">
    <property type="protein sequence ID" value="SUZ10106.1"/>
    <property type="molecule type" value="Genomic_DNA"/>
</dbReference>
<feature type="chain" id="PRO_5044538897" evidence="1">
    <location>
        <begin position="22"/>
        <end position="329"/>
    </location>
</feature>
<gene>
    <name evidence="2" type="ORF">BGT96224_3753</name>
    <name evidence="3" type="ORF">BGT96224V2_LOCUS3272</name>
</gene>
<dbReference type="EMBL" id="KE375039">
    <property type="protein sequence ID" value="EPQ65099.1"/>
    <property type="molecule type" value="Genomic_DNA"/>
</dbReference>
<proteinExistence type="predicted"/>